<evidence type="ECO:0000313" key="3">
    <source>
        <dbReference type="Proteomes" id="UP000681720"/>
    </source>
</evidence>
<protein>
    <recommendedName>
        <fullName evidence="1">Aminopeptidase N-like N-terminal domain-containing protein</fullName>
    </recommendedName>
</protein>
<dbReference type="Proteomes" id="UP000681720">
    <property type="component" value="Unassembled WGS sequence"/>
</dbReference>
<feature type="domain" description="Aminopeptidase N-like N-terminal" evidence="1">
    <location>
        <begin position="18"/>
        <end position="68"/>
    </location>
</feature>
<proteinExistence type="predicted"/>
<comment type="caution">
    <text evidence="2">The sequence shown here is derived from an EMBL/GenBank/DDBJ whole genome shotgun (WGS) entry which is preliminary data.</text>
</comment>
<evidence type="ECO:0000259" key="1">
    <source>
        <dbReference type="Pfam" id="PF17900"/>
    </source>
</evidence>
<dbReference type="AlphaFoldDB" id="A0A8S3I2L8"/>
<feature type="non-terminal residue" evidence="2">
    <location>
        <position position="71"/>
    </location>
</feature>
<dbReference type="SUPFAM" id="SSF63737">
    <property type="entry name" value="Leukotriene A4 hydrolase N-terminal domain"/>
    <property type="match status" value="1"/>
</dbReference>
<organism evidence="2 3">
    <name type="scientific">Rotaria magnacalcarata</name>
    <dbReference type="NCBI Taxonomy" id="392030"/>
    <lineage>
        <taxon>Eukaryota</taxon>
        <taxon>Metazoa</taxon>
        <taxon>Spiralia</taxon>
        <taxon>Gnathifera</taxon>
        <taxon>Rotifera</taxon>
        <taxon>Eurotatoria</taxon>
        <taxon>Bdelloidea</taxon>
        <taxon>Philodinida</taxon>
        <taxon>Philodinidae</taxon>
        <taxon>Rotaria</taxon>
    </lineage>
</organism>
<accession>A0A8S3I2L8</accession>
<name>A0A8S3I2L8_9BILA</name>
<reference evidence="2" key="1">
    <citation type="submission" date="2021-02" db="EMBL/GenBank/DDBJ databases">
        <authorList>
            <person name="Nowell W R."/>
        </authorList>
    </citation>
    <scope>NUCLEOTIDE SEQUENCE</scope>
</reference>
<sequence length="71" mass="8076">MSDQETHKLFERLPQTVVPTNYDLTIQTFLDTFKFNGHVIIHLKVNEPVDAVILYSADLQIDNATVTSNSK</sequence>
<dbReference type="Pfam" id="PF17900">
    <property type="entry name" value="Peptidase_M1_N"/>
    <property type="match status" value="1"/>
</dbReference>
<dbReference type="EMBL" id="CAJOBJ010338196">
    <property type="protein sequence ID" value="CAF5191792.1"/>
    <property type="molecule type" value="Genomic_DNA"/>
</dbReference>
<dbReference type="InterPro" id="IPR042097">
    <property type="entry name" value="Aminopeptidase_N-like_N_sf"/>
</dbReference>
<dbReference type="InterPro" id="IPR045357">
    <property type="entry name" value="Aminopeptidase_N-like_N"/>
</dbReference>
<evidence type="ECO:0000313" key="2">
    <source>
        <dbReference type="EMBL" id="CAF5191792.1"/>
    </source>
</evidence>
<dbReference type="Gene3D" id="2.60.40.1730">
    <property type="entry name" value="tricorn interacting facor f3 domain"/>
    <property type="match status" value="1"/>
</dbReference>
<gene>
    <name evidence="2" type="ORF">GIL414_LOCUS73232</name>
</gene>